<protein>
    <submittedName>
        <fullName evidence="1">Uncharacterized protein</fullName>
    </submittedName>
</protein>
<proteinExistence type="predicted"/>
<dbReference type="InParanoid" id="A0A194RU56"/>
<evidence type="ECO:0000313" key="1">
    <source>
        <dbReference type="EMBL" id="KPJ19656.1"/>
    </source>
</evidence>
<sequence>MKDLAQIWNKFAGRQYASVNITEKELRDMSHNRLKRADIDVSSFEQNFSECEGLNYKFTEDLDFTDRKDAIINRLFERRKKGQIARQPKCPGLESRHVPMYFSSFDYIYVHLSDVLTVKENIVIQLANISGKKFNDICEVNQPALGQRG</sequence>
<evidence type="ECO:0000313" key="2">
    <source>
        <dbReference type="Proteomes" id="UP000053240"/>
    </source>
</evidence>
<dbReference type="Proteomes" id="UP000053240">
    <property type="component" value="Unassembled WGS sequence"/>
</dbReference>
<accession>A0A194RU56</accession>
<gene>
    <name evidence="1" type="ORF">RR48_06516</name>
</gene>
<dbReference type="AlphaFoldDB" id="A0A194RU56"/>
<organism evidence="1 2">
    <name type="scientific">Papilio machaon</name>
    <name type="common">Old World swallowtail butterfly</name>
    <dbReference type="NCBI Taxonomy" id="76193"/>
    <lineage>
        <taxon>Eukaryota</taxon>
        <taxon>Metazoa</taxon>
        <taxon>Ecdysozoa</taxon>
        <taxon>Arthropoda</taxon>
        <taxon>Hexapoda</taxon>
        <taxon>Insecta</taxon>
        <taxon>Pterygota</taxon>
        <taxon>Neoptera</taxon>
        <taxon>Endopterygota</taxon>
        <taxon>Lepidoptera</taxon>
        <taxon>Glossata</taxon>
        <taxon>Ditrysia</taxon>
        <taxon>Papilionoidea</taxon>
        <taxon>Papilionidae</taxon>
        <taxon>Papilioninae</taxon>
        <taxon>Papilio</taxon>
    </lineage>
</organism>
<reference evidence="1 2" key="1">
    <citation type="journal article" date="2015" name="Nat. Commun.">
        <title>Outbred genome sequencing and CRISPR/Cas9 gene editing in butterflies.</title>
        <authorList>
            <person name="Li X."/>
            <person name="Fan D."/>
            <person name="Zhang W."/>
            <person name="Liu G."/>
            <person name="Zhang L."/>
            <person name="Zhao L."/>
            <person name="Fang X."/>
            <person name="Chen L."/>
            <person name="Dong Y."/>
            <person name="Chen Y."/>
            <person name="Ding Y."/>
            <person name="Zhao R."/>
            <person name="Feng M."/>
            <person name="Zhu Y."/>
            <person name="Feng Y."/>
            <person name="Jiang X."/>
            <person name="Zhu D."/>
            <person name="Xiang H."/>
            <person name="Feng X."/>
            <person name="Li S."/>
            <person name="Wang J."/>
            <person name="Zhang G."/>
            <person name="Kronforst M.R."/>
            <person name="Wang W."/>
        </authorList>
    </citation>
    <scope>NUCLEOTIDE SEQUENCE [LARGE SCALE GENOMIC DNA]</scope>
    <source>
        <strain evidence="1">Ya'a_city_454_Pm</strain>
        <tissue evidence="1">Whole body</tissue>
    </source>
</reference>
<dbReference type="EMBL" id="KQ459875">
    <property type="protein sequence ID" value="KPJ19656.1"/>
    <property type="molecule type" value="Genomic_DNA"/>
</dbReference>
<name>A0A194RU56_PAPMA</name>
<keyword evidence="2" id="KW-1185">Reference proteome</keyword>